<evidence type="ECO:0000313" key="7">
    <source>
        <dbReference type="Proteomes" id="UP000241890"/>
    </source>
</evidence>
<keyword evidence="7" id="KW-1185">Reference proteome</keyword>
<dbReference type="PANTHER" id="PTHR36220:SF1">
    <property type="entry name" value="GAMMA TUBULIN COMPLEX COMPONENT C-TERMINAL DOMAIN-CONTAINING PROTEIN"/>
    <property type="match status" value="1"/>
</dbReference>
<feature type="region of interest" description="Disordered" evidence="3">
    <location>
        <begin position="797"/>
        <end position="874"/>
    </location>
</feature>
<proteinExistence type="predicted"/>
<dbReference type="PANTHER" id="PTHR36220">
    <property type="entry name" value="UNNAMED PRODUCT"/>
    <property type="match status" value="1"/>
</dbReference>
<dbReference type="InterPro" id="IPR000742">
    <property type="entry name" value="EGF"/>
</dbReference>
<dbReference type="Proteomes" id="UP000241890">
    <property type="component" value="Unassembled WGS sequence"/>
</dbReference>
<feature type="chain" id="PRO_5015332227" evidence="4">
    <location>
        <begin position="20"/>
        <end position="1245"/>
    </location>
</feature>
<dbReference type="InterPro" id="IPR028994">
    <property type="entry name" value="Integrin_alpha_N"/>
</dbReference>
<dbReference type="CDD" id="cd00055">
    <property type="entry name" value="EGF_Lam"/>
    <property type="match status" value="1"/>
</dbReference>
<feature type="domain" description="EGF-like" evidence="5">
    <location>
        <begin position="1173"/>
        <end position="1207"/>
    </location>
</feature>
<comment type="caution">
    <text evidence="2">Lacks conserved residue(s) required for the propagation of feature annotation.</text>
</comment>
<reference evidence="6 7" key="1">
    <citation type="submission" date="2017-12" db="EMBL/GenBank/DDBJ databases">
        <title>Sequencing, de novo assembly and annotation of complete genome of a new Thraustochytrid species, strain FCC1311.</title>
        <authorList>
            <person name="Sedici K."/>
            <person name="Godart F."/>
            <person name="Aiese Cigliano R."/>
            <person name="Sanseverino W."/>
            <person name="Barakat M."/>
            <person name="Ortet P."/>
            <person name="Marechal E."/>
            <person name="Cagnac O."/>
            <person name="Amato A."/>
        </authorList>
    </citation>
    <scope>NUCLEOTIDE SEQUENCE [LARGE SCALE GENOMIC DNA]</scope>
</reference>
<dbReference type="SUPFAM" id="SSF69318">
    <property type="entry name" value="Integrin alpha N-terminal domain"/>
    <property type="match status" value="1"/>
</dbReference>
<sequence length="1245" mass="129606">MRLATVCLLAVALARPAYAYMSLDAGTRLNYTWGENSLGGSLASTGEWLFSTGDAGAEGSVGVWRYESRDLQHHQSLGFSVTDVESMDADARGALAVIGSGGAGGPSGESAAGAVAVARYDAEADSWSVAQTLHASSPAAGAQFGHRVAIAEDGSIFVVAVSTSTSARATVYRFAANASGYFEEDFSEMVDCTAWYLKISLVARGNTVAMATFNGGSSSLATWRDDSGTWASVHSGSCQDLGTAPQNPHGTSFFAASAALIESNVLVVSDPVYEDADADVWQTGSLFVYIFNVGNSSWTLQTRLDNPYQVEGTLFGASLAAYDNYLAVMCGGGAGGPGVDSGALHLFEWDSQALVQTQVYRFPSDLGIPQTLSSKVSLSADAIFIGGSGWLDGAGAITYVPTGDSASRATDAYYYDLGEFAAPDAAKFVAGIPYSPMATQGNSIFVQNASTVSEWVADRATGELRFAQSMPFTIQDPSYVNVAVGPDLMVVGAYFDDALVEGTTDTWVARAGRLYVMRRNASTGLWDDLQYAQAPTLSSTNRLGAALAIMDDGTALAVDVAANTDRFELYHVRPGATGGYTLTRIVYPTGGVDWTKISVAGRGNQAAVASNLQGQRRIFLFERSADTGTWNTAGDAEHYAPSIPSYSPGNRFGRGLAFLARDTIAVSDPYDSPDTSQRGAVYIFEYDSDTDTLTQTQRLSDPSDAVGAYFGGSIISYGQNLAVTAPGIGPGDGTAGGVLFVYEYVDGSAQLRQSKTLPYLDHASTCELMAVGMSPLGLGVSCDLWWGTGGFGFLSSDELTTDAPTPEPTTGPTPAPTPLPTNEPTFAPTGYPTPAPTFAPTNFPTDAPTGAPTDAPTGAPTLRPTSFPTLSPTLAPTDKVPTCVEDGCENGEVCTPGPYPGDETVAATCQTISCDSHLDCAGQTFPGVLPHCREGACDDSLQGECSRDEVCETLVARSSNAERNAGAMLFEAPELLAGNVSDARAATLEVLGAVLADFATNEGSGATVAGFVTGVESAYFEGADLLEAIAADEAGAAAAIEDIVCGAQTRHCIATVTAGTGRRLAESIRVSVSYTVDEQTMLALAGDGTTFSQDAELAQTLAARLGISSTDISITGEDAAFEIEFIVTAAESEDPLGEEALASIEYLRSQVPAIAEAVYDALGVNPSALGVASVDPCAARNCNDRGTCDAETGVCACTISYWGINCETLIECASGTQSLYGPFCICEFPFYGPRCELVKECACAS</sequence>
<dbReference type="AlphaFoldDB" id="A0A2R5GL63"/>
<evidence type="ECO:0000256" key="4">
    <source>
        <dbReference type="SAM" id="SignalP"/>
    </source>
</evidence>
<dbReference type="PROSITE" id="PS50026">
    <property type="entry name" value="EGF_3"/>
    <property type="match status" value="1"/>
</dbReference>
<dbReference type="PROSITE" id="PS00306">
    <property type="entry name" value="CASEIN_ALPHA_BETA"/>
    <property type="match status" value="1"/>
</dbReference>
<organism evidence="6 7">
    <name type="scientific">Hondaea fermentalgiana</name>
    <dbReference type="NCBI Taxonomy" id="2315210"/>
    <lineage>
        <taxon>Eukaryota</taxon>
        <taxon>Sar</taxon>
        <taxon>Stramenopiles</taxon>
        <taxon>Bigyra</taxon>
        <taxon>Labyrinthulomycetes</taxon>
        <taxon>Thraustochytrida</taxon>
        <taxon>Thraustochytriidae</taxon>
        <taxon>Hondaea</taxon>
    </lineage>
</organism>
<dbReference type="InterPro" id="IPR011043">
    <property type="entry name" value="Gal_Oxase/kelch_b-propeller"/>
</dbReference>
<feature type="disulfide bond" evidence="2">
    <location>
        <begin position="1197"/>
        <end position="1206"/>
    </location>
</feature>
<dbReference type="EMBL" id="BEYU01000045">
    <property type="protein sequence ID" value="GBG28614.1"/>
    <property type="molecule type" value="Genomic_DNA"/>
</dbReference>
<dbReference type="Gene3D" id="2.130.10.130">
    <property type="entry name" value="Integrin alpha, N-terminal"/>
    <property type="match status" value="1"/>
</dbReference>
<evidence type="ECO:0000313" key="6">
    <source>
        <dbReference type="EMBL" id="GBG28614.1"/>
    </source>
</evidence>
<dbReference type="PROSITE" id="PS01186">
    <property type="entry name" value="EGF_2"/>
    <property type="match status" value="1"/>
</dbReference>
<protein>
    <submittedName>
        <fullName evidence="6">Protein crumbs-like 1</fullName>
    </submittedName>
</protein>
<accession>A0A2R5GL63</accession>
<keyword evidence="2" id="KW-1015">Disulfide bond</keyword>
<keyword evidence="2" id="KW-0245">EGF-like domain</keyword>
<evidence type="ECO:0000256" key="2">
    <source>
        <dbReference type="PROSITE-ProRule" id="PRU00076"/>
    </source>
</evidence>
<evidence type="ECO:0000256" key="1">
    <source>
        <dbReference type="ARBA" id="ARBA00022729"/>
    </source>
</evidence>
<comment type="caution">
    <text evidence="6">The sequence shown here is derived from an EMBL/GenBank/DDBJ whole genome shotgun (WGS) entry which is preliminary data.</text>
</comment>
<dbReference type="SUPFAM" id="SSF50965">
    <property type="entry name" value="Galactose oxidase, central domain"/>
    <property type="match status" value="1"/>
</dbReference>
<feature type="compositionally biased region" description="Low complexity" evidence="3">
    <location>
        <begin position="838"/>
        <end position="849"/>
    </location>
</feature>
<keyword evidence="1 4" id="KW-0732">Signal</keyword>
<dbReference type="InterPro" id="IPR031305">
    <property type="entry name" value="Casein_CS"/>
</dbReference>
<dbReference type="InterPro" id="IPR002049">
    <property type="entry name" value="LE_dom"/>
</dbReference>
<feature type="compositionally biased region" description="Pro residues" evidence="3">
    <location>
        <begin position="805"/>
        <end position="821"/>
    </location>
</feature>
<evidence type="ECO:0000256" key="3">
    <source>
        <dbReference type="SAM" id="MobiDB-lite"/>
    </source>
</evidence>
<evidence type="ECO:0000259" key="5">
    <source>
        <dbReference type="PROSITE" id="PS50026"/>
    </source>
</evidence>
<dbReference type="OrthoDB" id="409374at2759"/>
<feature type="signal peptide" evidence="4">
    <location>
        <begin position="1"/>
        <end position="19"/>
    </location>
</feature>
<name>A0A2R5GL63_9STRA</name>
<feature type="compositionally biased region" description="Polar residues" evidence="3">
    <location>
        <begin position="863"/>
        <end position="874"/>
    </location>
</feature>
<dbReference type="PROSITE" id="PS00022">
    <property type="entry name" value="EGF_1"/>
    <property type="match status" value="2"/>
</dbReference>
<dbReference type="InParanoid" id="A0A2R5GL63"/>
<gene>
    <name evidence="6" type="ORF">FCC1311_048352</name>
</gene>